<sequence length="158" mass="17932">MPGHKPMELISPHKTLKCGETLTSKLEGDLIPWNTLSVWRLNKIARLGFLKDADAQDPPGMEEAVPIAMLQNTFSKQNAKAKLIHFSMDYKPSWEVSFESDIHRRAKQARKMASKNRRTDAQLKAVGLQGEVTHIFYCANSSLVHAYKEEVNFGKKQH</sequence>
<organism evidence="1">
    <name type="scientific">Amorphochlora amoebiformis</name>
    <dbReference type="NCBI Taxonomy" id="1561963"/>
    <lineage>
        <taxon>Eukaryota</taxon>
        <taxon>Sar</taxon>
        <taxon>Rhizaria</taxon>
        <taxon>Cercozoa</taxon>
        <taxon>Chlorarachniophyceae</taxon>
        <taxon>Amorphochlora</taxon>
    </lineage>
</organism>
<protein>
    <submittedName>
        <fullName evidence="1">Uncharacterized protein</fullName>
    </submittedName>
</protein>
<proteinExistence type="predicted"/>
<accession>A0A7S0DB07</accession>
<dbReference type="AlphaFoldDB" id="A0A7S0DB07"/>
<evidence type="ECO:0000313" key="1">
    <source>
        <dbReference type="EMBL" id="CAD8448578.1"/>
    </source>
</evidence>
<gene>
    <name evidence="1" type="ORF">LAMO00422_LOCUS9602</name>
</gene>
<reference evidence="1" key="1">
    <citation type="submission" date="2021-01" db="EMBL/GenBank/DDBJ databases">
        <authorList>
            <person name="Corre E."/>
            <person name="Pelletier E."/>
            <person name="Niang G."/>
            <person name="Scheremetjew M."/>
            <person name="Finn R."/>
            <person name="Kale V."/>
            <person name="Holt S."/>
            <person name="Cochrane G."/>
            <person name="Meng A."/>
            <person name="Brown T."/>
            <person name="Cohen L."/>
        </authorList>
    </citation>
    <scope>NUCLEOTIDE SEQUENCE</scope>
    <source>
        <strain evidence="1">CCMP2058</strain>
    </source>
</reference>
<name>A0A7S0DB07_9EUKA</name>
<dbReference type="EMBL" id="HBEM01013955">
    <property type="protein sequence ID" value="CAD8448578.1"/>
    <property type="molecule type" value="Transcribed_RNA"/>
</dbReference>